<proteinExistence type="inferred from homology"/>
<evidence type="ECO:0000256" key="4">
    <source>
        <dbReference type="ARBA" id="ARBA00022980"/>
    </source>
</evidence>
<dbReference type="SUPFAM" id="SSF54821">
    <property type="entry name" value="Ribosomal protein S3 C-terminal domain"/>
    <property type="match status" value="1"/>
</dbReference>
<dbReference type="Pfam" id="PF00189">
    <property type="entry name" value="Ribosomal_S3_C"/>
    <property type="match status" value="1"/>
</dbReference>
<dbReference type="FunFam" id="3.30.300.20:FF:000001">
    <property type="entry name" value="30S ribosomal protein S3"/>
    <property type="match status" value="1"/>
</dbReference>
<sequence>MVGQKVHPYGFRLGFNKNWKSRWYAEKEYHDFLQEDLALRNWLKKRLYHAGISSIEIERAVDKITINIHTAKPGIVIGRKGAEVENLKKEIQKKLNKKDVFVNVEQVKNPETDAQLVAEQIASLLERRVAFRKAMKRAQEAALKKGVEGIKIKVSGRLGGADIARSEEYSAGRVTLSTLKADIDYGFAESMTTYGVIGVKVWINKGEKLPVKPEKKAVKKAK</sequence>
<dbReference type="Gene3D" id="3.30.1140.32">
    <property type="entry name" value="Ribosomal protein S3, C-terminal domain"/>
    <property type="match status" value="1"/>
</dbReference>
<dbReference type="KEGG" id="thyd:TTHT_1412"/>
<evidence type="ECO:0000256" key="2">
    <source>
        <dbReference type="ARBA" id="ARBA00022730"/>
    </source>
</evidence>
<comment type="subunit">
    <text evidence="8">Part of the 30S ribosomal subunit. Forms a tight complex with proteins S10 and S14.</text>
</comment>
<dbReference type="CDD" id="cd02412">
    <property type="entry name" value="KH-II_30S_S3"/>
    <property type="match status" value="1"/>
</dbReference>
<dbReference type="GO" id="GO:0003735">
    <property type="term" value="F:structural constituent of ribosome"/>
    <property type="evidence" value="ECO:0007669"/>
    <property type="project" value="InterPro"/>
</dbReference>
<name>A0A7R6SYL9_9BACT</name>
<comment type="function">
    <text evidence="6 8">Binds the lower part of the 30S subunit head. Binds mRNA in the 70S ribosome, positioning it for translation.</text>
</comment>
<keyword evidence="4 8" id="KW-0689">Ribosomal protein</keyword>
<dbReference type="InterPro" id="IPR015946">
    <property type="entry name" value="KH_dom-like_a/b"/>
</dbReference>
<evidence type="ECO:0000256" key="8">
    <source>
        <dbReference type="HAMAP-Rule" id="MF_01309"/>
    </source>
</evidence>
<dbReference type="InterPro" id="IPR004044">
    <property type="entry name" value="KH_dom_type_2"/>
</dbReference>
<evidence type="ECO:0000313" key="11">
    <source>
        <dbReference type="EMBL" id="BBB32924.1"/>
    </source>
</evidence>
<comment type="similarity">
    <text evidence="1 8 9">Belongs to the universal ribosomal protein uS3 family.</text>
</comment>
<dbReference type="InterPro" id="IPR001351">
    <property type="entry name" value="Ribosomal_uS3_C"/>
</dbReference>
<dbReference type="SUPFAM" id="SSF54814">
    <property type="entry name" value="Prokaryotic type KH domain (KH-domain type II)"/>
    <property type="match status" value="1"/>
</dbReference>
<dbReference type="InterPro" id="IPR004087">
    <property type="entry name" value="KH_dom"/>
</dbReference>
<dbReference type="HAMAP" id="MF_01309_B">
    <property type="entry name" value="Ribosomal_uS3_B"/>
    <property type="match status" value="1"/>
</dbReference>
<evidence type="ECO:0000256" key="6">
    <source>
        <dbReference type="ARBA" id="ARBA00024998"/>
    </source>
</evidence>
<dbReference type="InterPro" id="IPR057258">
    <property type="entry name" value="Ribosomal_uS3"/>
</dbReference>
<dbReference type="InterPro" id="IPR036419">
    <property type="entry name" value="Ribosomal_S3_C_sf"/>
</dbReference>
<evidence type="ECO:0000256" key="7">
    <source>
        <dbReference type="ARBA" id="ARBA00035257"/>
    </source>
</evidence>
<keyword evidence="5 8" id="KW-0687">Ribonucleoprotein</keyword>
<dbReference type="InterPro" id="IPR005704">
    <property type="entry name" value="Ribosomal_uS3_bac-typ"/>
</dbReference>
<dbReference type="AlphaFoldDB" id="A0A7R6SYL9"/>
<dbReference type="GO" id="GO:0006412">
    <property type="term" value="P:translation"/>
    <property type="evidence" value="ECO:0007669"/>
    <property type="project" value="UniProtKB-UniRule"/>
</dbReference>
<keyword evidence="12" id="KW-1185">Reference proteome</keyword>
<dbReference type="InterPro" id="IPR009019">
    <property type="entry name" value="KH_sf_prok-type"/>
</dbReference>
<evidence type="ECO:0000256" key="3">
    <source>
        <dbReference type="ARBA" id="ARBA00022884"/>
    </source>
</evidence>
<dbReference type="GO" id="GO:0019843">
    <property type="term" value="F:rRNA binding"/>
    <property type="evidence" value="ECO:0007669"/>
    <property type="project" value="UniProtKB-UniRule"/>
</dbReference>
<organism evidence="11 12">
    <name type="scientific">Thermotomaculum hydrothermale</name>
    <dbReference type="NCBI Taxonomy" id="981385"/>
    <lineage>
        <taxon>Bacteria</taxon>
        <taxon>Pseudomonadati</taxon>
        <taxon>Acidobacteriota</taxon>
        <taxon>Holophagae</taxon>
        <taxon>Thermotomaculales</taxon>
        <taxon>Thermotomaculaceae</taxon>
        <taxon>Thermotomaculum</taxon>
    </lineage>
</organism>
<dbReference type="NCBIfam" id="TIGR01009">
    <property type="entry name" value="rpsC_bact"/>
    <property type="match status" value="1"/>
</dbReference>
<evidence type="ECO:0000256" key="9">
    <source>
        <dbReference type="RuleBase" id="RU003624"/>
    </source>
</evidence>
<dbReference type="SMART" id="SM00322">
    <property type="entry name" value="KH"/>
    <property type="match status" value="1"/>
</dbReference>
<feature type="domain" description="KH type-2" evidence="10">
    <location>
        <begin position="39"/>
        <end position="108"/>
    </location>
</feature>
<dbReference type="InterPro" id="IPR018280">
    <property type="entry name" value="Ribosomal_uS3_CS"/>
</dbReference>
<dbReference type="Pfam" id="PF07650">
    <property type="entry name" value="KH_2"/>
    <property type="match status" value="1"/>
</dbReference>
<evidence type="ECO:0000259" key="10">
    <source>
        <dbReference type="PROSITE" id="PS50823"/>
    </source>
</evidence>
<dbReference type="PROSITE" id="PS00548">
    <property type="entry name" value="RIBOSOMAL_S3"/>
    <property type="match status" value="1"/>
</dbReference>
<dbReference type="GO" id="GO:0022627">
    <property type="term" value="C:cytosolic small ribosomal subunit"/>
    <property type="evidence" value="ECO:0007669"/>
    <property type="project" value="TreeGrafter"/>
</dbReference>
<keyword evidence="2 8" id="KW-0699">rRNA-binding</keyword>
<gene>
    <name evidence="8 11" type="primary">rpsC</name>
    <name evidence="11" type="ORF">TTHT_1412</name>
</gene>
<dbReference type="PANTHER" id="PTHR11760">
    <property type="entry name" value="30S/40S RIBOSOMAL PROTEIN S3"/>
    <property type="match status" value="1"/>
</dbReference>
<evidence type="ECO:0000313" key="12">
    <source>
        <dbReference type="Proteomes" id="UP000595564"/>
    </source>
</evidence>
<protein>
    <recommendedName>
        <fullName evidence="7 8">Small ribosomal subunit protein uS3</fullName>
    </recommendedName>
</protein>
<dbReference type="PROSITE" id="PS50823">
    <property type="entry name" value="KH_TYPE_2"/>
    <property type="match status" value="1"/>
</dbReference>
<dbReference type="Gene3D" id="3.30.300.20">
    <property type="match status" value="1"/>
</dbReference>
<evidence type="ECO:0000256" key="1">
    <source>
        <dbReference type="ARBA" id="ARBA00010761"/>
    </source>
</evidence>
<evidence type="ECO:0000256" key="5">
    <source>
        <dbReference type="ARBA" id="ARBA00023274"/>
    </source>
</evidence>
<keyword evidence="3 8" id="KW-0694">RNA-binding</keyword>
<accession>A0A7R6SYL9</accession>
<dbReference type="EMBL" id="AP017470">
    <property type="protein sequence ID" value="BBB32924.1"/>
    <property type="molecule type" value="Genomic_DNA"/>
</dbReference>
<dbReference type="PANTHER" id="PTHR11760:SF19">
    <property type="entry name" value="SMALL RIBOSOMAL SUBUNIT PROTEIN US3C"/>
    <property type="match status" value="1"/>
</dbReference>
<dbReference type="GO" id="GO:0003729">
    <property type="term" value="F:mRNA binding"/>
    <property type="evidence" value="ECO:0007669"/>
    <property type="project" value="UniProtKB-UniRule"/>
</dbReference>
<dbReference type="Proteomes" id="UP000595564">
    <property type="component" value="Chromosome"/>
</dbReference>
<reference evidence="11 12" key="1">
    <citation type="journal article" date="2012" name="Extremophiles">
        <title>Thermotomaculum hydrothermale gen. nov., sp. nov., a novel heterotrophic thermophile within the phylum Acidobacteria from a deep-sea hydrothermal vent chimney in the Southern Okinawa Trough.</title>
        <authorList>
            <person name="Izumi H."/>
            <person name="Nunoura T."/>
            <person name="Miyazaki M."/>
            <person name="Mino S."/>
            <person name="Toki T."/>
            <person name="Takai K."/>
            <person name="Sako Y."/>
            <person name="Sawabe T."/>
            <person name="Nakagawa S."/>
        </authorList>
    </citation>
    <scope>NUCLEOTIDE SEQUENCE [LARGE SCALE GENOMIC DNA]</scope>
    <source>
        <strain evidence="11 12">AC55</strain>
    </source>
</reference>